<reference evidence="2" key="1">
    <citation type="submission" date="2017-03" db="EMBL/GenBank/DDBJ databases">
        <authorList>
            <person name="Guo Z."/>
            <person name="Lei L."/>
            <person name="Yang J."/>
        </authorList>
    </citation>
    <scope>NUCLEOTIDE SEQUENCE [LARGE SCALE GENOMIC DNA]</scope>
</reference>
<keyword evidence="2" id="KW-1185">Reference proteome</keyword>
<protein>
    <submittedName>
        <fullName evidence="1">Uncharacterized protein</fullName>
    </submittedName>
</protein>
<accession>A0A1W6JT35</accession>
<dbReference type="EMBL" id="KY705409">
    <property type="protein sequence ID" value="ARM70430.1"/>
    <property type="molecule type" value="Genomic_DNA"/>
</dbReference>
<sequence length="69" mass="7652">MADDIDRACEREERERAAMIAAHLQKAPAVKAVALCYCLNCGEDFPEGSKKIYCDADCANDHAAHLKRK</sequence>
<proteinExistence type="predicted"/>
<evidence type="ECO:0000313" key="1">
    <source>
        <dbReference type="EMBL" id="ARM70430.1"/>
    </source>
</evidence>
<dbReference type="OrthoDB" id="41714at10239"/>
<gene>
    <name evidence="1" type="ORF">vBEcoMECOO78_25</name>
</gene>
<dbReference type="Proteomes" id="UP000221777">
    <property type="component" value="Segment"/>
</dbReference>
<evidence type="ECO:0000313" key="2">
    <source>
        <dbReference type="Proteomes" id="UP000221777"/>
    </source>
</evidence>
<organism evidence="1 2">
    <name type="scientific">Escherichia phage vB_EcoM_ECOO78</name>
    <dbReference type="NCBI Taxonomy" id="1970797"/>
    <lineage>
        <taxon>Viruses</taxon>
        <taxon>Duplodnaviria</taxon>
        <taxon>Heunggongvirae</taxon>
        <taxon>Uroviricota</taxon>
        <taxon>Caudoviricetes</taxon>
        <taxon>Iiscvirinae</taxon>
        <taxon>Jilinvirus</taxon>
        <taxon>Jilinvirus ECOO78</taxon>
    </lineage>
</organism>
<name>A0A1W6JT35_9CAUD</name>